<name>A0A8H7R5B3_9FUNG</name>
<dbReference type="InterPro" id="IPR038425">
    <property type="entry name" value="GAT_sf"/>
</dbReference>
<evidence type="ECO:0000256" key="2">
    <source>
        <dbReference type="SAM" id="MobiDB-lite"/>
    </source>
</evidence>
<keyword evidence="5" id="KW-1185">Reference proteome</keyword>
<dbReference type="GO" id="GO:0007034">
    <property type="term" value="P:vacuolar transport"/>
    <property type="evidence" value="ECO:0007669"/>
    <property type="project" value="UniProtKB-ARBA"/>
</dbReference>
<feature type="region of interest" description="Disordered" evidence="2">
    <location>
        <begin position="369"/>
        <end position="438"/>
    </location>
</feature>
<dbReference type="SUPFAM" id="SSF89009">
    <property type="entry name" value="GAT-like domain"/>
    <property type="match status" value="1"/>
</dbReference>
<feature type="region of interest" description="Disordered" evidence="2">
    <location>
        <begin position="566"/>
        <end position="593"/>
    </location>
</feature>
<feature type="compositionally biased region" description="Acidic residues" evidence="2">
    <location>
        <begin position="582"/>
        <end position="593"/>
    </location>
</feature>
<dbReference type="GO" id="GO:0043130">
    <property type="term" value="F:ubiquitin binding"/>
    <property type="evidence" value="ECO:0007669"/>
    <property type="project" value="InterPro"/>
</dbReference>
<dbReference type="SMART" id="SM00288">
    <property type="entry name" value="VHS"/>
    <property type="match status" value="1"/>
</dbReference>
<dbReference type="GO" id="GO:0051666">
    <property type="term" value="P:actin cortical patch localization"/>
    <property type="evidence" value="ECO:0007669"/>
    <property type="project" value="TreeGrafter"/>
</dbReference>
<feature type="coiled-coil region" evidence="1">
    <location>
        <begin position="107"/>
        <end position="157"/>
    </location>
</feature>
<dbReference type="Gene3D" id="1.20.58.160">
    <property type="match status" value="1"/>
</dbReference>
<evidence type="ECO:0000313" key="4">
    <source>
        <dbReference type="EMBL" id="KAG2204117.1"/>
    </source>
</evidence>
<protein>
    <recommendedName>
        <fullName evidence="3">VHS domain-containing protein</fullName>
    </recommendedName>
</protein>
<feature type="compositionally biased region" description="Basic and acidic residues" evidence="2">
    <location>
        <begin position="572"/>
        <end position="581"/>
    </location>
</feature>
<dbReference type="PANTHER" id="PTHR47789:SF1">
    <property type="entry name" value="LAS SEVENTEEN-BINDING PROTEIN 5"/>
    <property type="match status" value="1"/>
</dbReference>
<dbReference type="InterPro" id="IPR002014">
    <property type="entry name" value="VHS_dom"/>
</dbReference>
<dbReference type="GO" id="GO:0030479">
    <property type="term" value="C:actin cortical patch"/>
    <property type="evidence" value="ECO:0007669"/>
    <property type="project" value="TreeGrafter"/>
</dbReference>
<feature type="compositionally biased region" description="Acidic residues" evidence="2">
    <location>
        <begin position="25"/>
        <end position="37"/>
    </location>
</feature>
<dbReference type="EMBL" id="JAEPRD010000046">
    <property type="protein sequence ID" value="KAG2204117.1"/>
    <property type="molecule type" value="Genomic_DNA"/>
</dbReference>
<dbReference type="OrthoDB" id="10068368at2759"/>
<dbReference type="InterPro" id="IPR008942">
    <property type="entry name" value="ENTH_VHS"/>
</dbReference>
<dbReference type="InterPro" id="IPR045007">
    <property type="entry name" value="LSB5"/>
</dbReference>
<organism evidence="4 5">
    <name type="scientific">Mucor saturninus</name>
    <dbReference type="NCBI Taxonomy" id="64648"/>
    <lineage>
        <taxon>Eukaryota</taxon>
        <taxon>Fungi</taxon>
        <taxon>Fungi incertae sedis</taxon>
        <taxon>Mucoromycota</taxon>
        <taxon>Mucoromycotina</taxon>
        <taxon>Mucoromycetes</taxon>
        <taxon>Mucorales</taxon>
        <taxon>Mucorineae</taxon>
        <taxon>Mucoraceae</taxon>
        <taxon>Mucor</taxon>
    </lineage>
</organism>
<dbReference type="Pfam" id="PF00790">
    <property type="entry name" value="VHS"/>
    <property type="match status" value="1"/>
</dbReference>
<keyword evidence="1" id="KW-0175">Coiled coil</keyword>
<feature type="region of interest" description="Disordered" evidence="2">
    <location>
        <begin position="60"/>
        <end position="106"/>
    </location>
</feature>
<feature type="domain" description="VHS" evidence="3">
    <location>
        <begin position="241"/>
        <end position="362"/>
    </location>
</feature>
<dbReference type="Proteomes" id="UP000603453">
    <property type="component" value="Unassembled WGS sequence"/>
</dbReference>
<dbReference type="SUPFAM" id="SSF48464">
    <property type="entry name" value="ENTH/VHS domain"/>
    <property type="match status" value="1"/>
</dbReference>
<dbReference type="PROSITE" id="PS50179">
    <property type="entry name" value="VHS"/>
    <property type="match status" value="1"/>
</dbReference>
<sequence length="593" mass="67826">MAKIVFNEDEDIVVPESTKKVVDEDIFDASSSDDEAPEAISTSKAKDSVLSKAVAAKEAKAKVAAEEKEKRRLRDQLLKEQKEGSKRQAKLIEKKTKKEQSEKEFLAREEKRKLVQAAKEEEEEEEETNLLPDDLLAQALKEEEEESRKRKHVTTEEFEKMIAEQEAQENKKAKKRKTHRDGRTVGEYTVKVINNRPKLQKTDKQLAYKRLGHLHRNKVPRKEAVVNISSGRDGAALVFNQNLSNYEEIEWYQFEQLTESVSMQPAGAREAIEAVRKKLKHGTTQQKLRVLEVLKLLMENSNGRFHRELISNEKMKERFEMIIESPTEDMNVRKTIVSLLGIWATKFKGEQGMQILYRLHERGRALLQGQSSQRDSPLVAATSPADRYPGLIASPDRRVPPPNVRHPPTNYHQDQPYTDIPPPNDIGPRRQSNGSSTFDFEKAKPKIMQEVALATQSANNLVNALRLINTNKDGWELDMRRDRTIAQMHGRCEEEKKKIVRYARLVEDEEWIGTLLSANEDLLKALDMYDIMLTGQIPVDFPTSPYRANNEPLALPSRDDDADLLMLSSHNGDTHLPRDENGDILEDPFADPI</sequence>
<dbReference type="GO" id="GO:0007015">
    <property type="term" value="P:actin filament organization"/>
    <property type="evidence" value="ECO:0007669"/>
    <property type="project" value="InterPro"/>
</dbReference>
<evidence type="ECO:0000256" key="1">
    <source>
        <dbReference type="SAM" id="Coils"/>
    </source>
</evidence>
<dbReference type="CDD" id="cd14232">
    <property type="entry name" value="GAT_LSB5"/>
    <property type="match status" value="1"/>
</dbReference>
<accession>A0A8H7R5B3</accession>
<dbReference type="AlphaFoldDB" id="A0A8H7R5B3"/>
<dbReference type="Gene3D" id="1.25.40.90">
    <property type="match status" value="1"/>
</dbReference>
<dbReference type="GO" id="GO:0035091">
    <property type="term" value="F:phosphatidylinositol binding"/>
    <property type="evidence" value="ECO:0007669"/>
    <property type="project" value="InterPro"/>
</dbReference>
<dbReference type="CDD" id="cd16980">
    <property type="entry name" value="VHS_Lsb5"/>
    <property type="match status" value="1"/>
</dbReference>
<evidence type="ECO:0000259" key="3">
    <source>
        <dbReference type="PROSITE" id="PS50179"/>
    </source>
</evidence>
<dbReference type="PANTHER" id="PTHR47789">
    <property type="entry name" value="LAS SEVENTEEN-BINDING PROTEIN 5"/>
    <property type="match status" value="1"/>
</dbReference>
<dbReference type="GO" id="GO:0006897">
    <property type="term" value="P:endocytosis"/>
    <property type="evidence" value="ECO:0007669"/>
    <property type="project" value="InterPro"/>
</dbReference>
<dbReference type="InterPro" id="IPR044103">
    <property type="entry name" value="GAT_LSB5"/>
</dbReference>
<evidence type="ECO:0000313" key="5">
    <source>
        <dbReference type="Proteomes" id="UP000603453"/>
    </source>
</evidence>
<comment type="caution">
    <text evidence="4">The sequence shown here is derived from an EMBL/GenBank/DDBJ whole genome shotgun (WGS) entry which is preliminary data.</text>
</comment>
<gene>
    <name evidence="4" type="ORF">INT47_011600</name>
</gene>
<proteinExistence type="predicted"/>
<reference evidence="4" key="1">
    <citation type="submission" date="2020-12" db="EMBL/GenBank/DDBJ databases">
        <title>Metabolic potential, ecology and presence of endohyphal bacteria is reflected in genomic diversity of Mucoromycotina.</title>
        <authorList>
            <person name="Muszewska A."/>
            <person name="Okrasinska A."/>
            <person name="Steczkiewicz K."/>
            <person name="Drgas O."/>
            <person name="Orlowska M."/>
            <person name="Perlinska-Lenart U."/>
            <person name="Aleksandrzak-Piekarczyk T."/>
            <person name="Szatraj K."/>
            <person name="Zielenkiewicz U."/>
            <person name="Pilsyk S."/>
            <person name="Malc E."/>
            <person name="Mieczkowski P."/>
            <person name="Kruszewska J.S."/>
            <person name="Biernat P."/>
            <person name="Pawlowska J."/>
        </authorList>
    </citation>
    <scope>NUCLEOTIDE SEQUENCE</scope>
    <source>
        <strain evidence="4">WA0000017839</strain>
    </source>
</reference>
<feature type="region of interest" description="Disordered" evidence="2">
    <location>
        <begin position="25"/>
        <end position="48"/>
    </location>
</feature>